<organism evidence="2 3">
    <name type="scientific">Trichoderma cornu-damae</name>
    <dbReference type="NCBI Taxonomy" id="654480"/>
    <lineage>
        <taxon>Eukaryota</taxon>
        <taxon>Fungi</taxon>
        <taxon>Dikarya</taxon>
        <taxon>Ascomycota</taxon>
        <taxon>Pezizomycotina</taxon>
        <taxon>Sordariomycetes</taxon>
        <taxon>Hypocreomycetidae</taxon>
        <taxon>Hypocreales</taxon>
        <taxon>Hypocreaceae</taxon>
        <taxon>Trichoderma</taxon>
    </lineage>
</organism>
<sequence length="135" mass="14392">MSLVGHHHHHHGGLKIRKARGVGPPGPALGQIDKDPKSKPASPASSRRQTLEQRTLGQVIDGILHSQRRHEAQARAAALGDDGSDAASLCSVATEKRALLGRKSKGVVGLEQAVGEGARAARHGRENMMPRPTFW</sequence>
<dbReference type="Proteomes" id="UP000827724">
    <property type="component" value="Unassembled WGS sequence"/>
</dbReference>
<protein>
    <submittedName>
        <fullName evidence="2">Uncharacterized protein</fullName>
    </submittedName>
</protein>
<gene>
    <name evidence="2" type="ORF">Trco_003730</name>
</gene>
<comment type="caution">
    <text evidence="2">The sequence shown here is derived from an EMBL/GenBank/DDBJ whole genome shotgun (WGS) entry which is preliminary data.</text>
</comment>
<evidence type="ECO:0000256" key="1">
    <source>
        <dbReference type="SAM" id="MobiDB-lite"/>
    </source>
</evidence>
<name>A0A9P8TWV0_9HYPO</name>
<evidence type="ECO:0000313" key="2">
    <source>
        <dbReference type="EMBL" id="KAH6607417.1"/>
    </source>
</evidence>
<keyword evidence="3" id="KW-1185">Reference proteome</keyword>
<reference evidence="2" key="1">
    <citation type="submission" date="2021-08" db="EMBL/GenBank/DDBJ databases">
        <title>Chromosome-Level Trichoderma cornu-damae using Hi-C Data.</title>
        <authorList>
            <person name="Kim C.S."/>
        </authorList>
    </citation>
    <scope>NUCLEOTIDE SEQUENCE</scope>
    <source>
        <strain evidence="2">KA19-0412C</strain>
    </source>
</reference>
<feature type="region of interest" description="Disordered" evidence="1">
    <location>
        <begin position="1"/>
        <end position="54"/>
    </location>
</feature>
<accession>A0A9P8TWV0</accession>
<dbReference type="AlphaFoldDB" id="A0A9P8TWV0"/>
<evidence type="ECO:0000313" key="3">
    <source>
        <dbReference type="Proteomes" id="UP000827724"/>
    </source>
</evidence>
<proteinExistence type="predicted"/>
<feature type="compositionally biased region" description="Basic residues" evidence="1">
    <location>
        <begin position="1"/>
        <end position="20"/>
    </location>
</feature>
<dbReference type="EMBL" id="JAIWOZ010000003">
    <property type="protein sequence ID" value="KAH6607417.1"/>
    <property type="molecule type" value="Genomic_DNA"/>
</dbReference>